<name>A0A0B3Y7U4_9ALTE</name>
<dbReference type="RefSeq" id="WP_039222493.1">
    <property type="nucleotide sequence ID" value="NZ_JWLW01000056.1"/>
</dbReference>
<dbReference type="Gene3D" id="3.40.190.10">
    <property type="entry name" value="Periplasmic binding protein-like II"/>
    <property type="match status" value="1"/>
</dbReference>
<dbReference type="EMBL" id="JWLW01000056">
    <property type="protein sequence ID" value="KHT46353.1"/>
    <property type="molecule type" value="Genomic_DNA"/>
</dbReference>
<protein>
    <recommendedName>
        <fullName evidence="3">PBP domain-containing protein</fullName>
    </recommendedName>
</protein>
<evidence type="ECO:0000313" key="2">
    <source>
        <dbReference type="Proteomes" id="UP000031197"/>
    </source>
</evidence>
<evidence type="ECO:0008006" key="3">
    <source>
        <dbReference type="Google" id="ProtNLM"/>
    </source>
</evidence>
<dbReference type="Proteomes" id="UP000031197">
    <property type="component" value="Unassembled WGS sequence"/>
</dbReference>
<proteinExistence type="predicted"/>
<organism evidence="1 2">
    <name type="scientific">Alteromonas marina</name>
    <dbReference type="NCBI Taxonomy" id="203795"/>
    <lineage>
        <taxon>Bacteria</taxon>
        <taxon>Pseudomonadati</taxon>
        <taxon>Pseudomonadota</taxon>
        <taxon>Gammaproteobacteria</taxon>
        <taxon>Alteromonadales</taxon>
        <taxon>Alteromonadaceae</taxon>
        <taxon>Alteromonas/Salinimonas group</taxon>
        <taxon>Alteromonas</taxon>
    </lineage>
</organism>
<reference evidence="1 2" key="1">
    <citation type="submission" date="2014-12" db="EMBL/GenBank/DDBJ databases">
        <title>Genome sequencing of Alteromonas marina AD001.</title>
        <authorList>
            <person name="Adrian T.G.S."/>
            <person name="Chan K.G."/>
        </authorList>
    </citation>
    <scope>NUCLEOTIDE SEQUENCE [LARGE SCALE GENOMIC DNA]</scope>
    <source>
        <strain evidence="1 2">AD001</strain>
    </source>
</reference>
<keyword evidence="2" id="KW-1185">Reference proteome</keyword>
<accession>A0A0B3Y7U4</accession>
<sequence length="157" mass="18107">MKKPALRWLSDIYAFTTSKIVLLALAVLVMCVSKVNASELNVMVNESVMVAELNRSELRQIFTGQRQYWDNGTKITVFVLQDTDELHRQFCRDILQMFPYQLSRLWDQITYSGQGITPIRVTSYQALVDALENTEGAIGYVERTDIVKLRRVEVELK</sequence>
<gene>
    <name evidence="1" type="ORF">RJ41_14910</name>
</gene>
<evidence type="ECO:0000313" key="1">
    <source>
        <dbReference type="EMBL" id="KHT46353.1"/>
    </source>
</evidence>
<dbReference type="SUPFAM" id="SSF53850">
    <property type="entry name" value="Periplasmic binding protein-like II"/>
    <property type="match status" value="1"/>
</dbReference>
<dbReference type="OrthoDB" id="5368544at2"/>
<dbReference type="AlphaFoldDB" id="A0A0B3Y7U4"/>
<comment type="caution">
    <text evidence="1">The sequence shown here is derived from an EMBL/GenBank/DDBJ whole genome shotgun (WGS) entry which is preliminary data.</text>
</comment>